<organism evidence="1 2">
    <name type="scientific">Spiromyces aspiralis</name>
    <dbReference type="NCBI Taxonomy" id="68401"/>
    <lineage>
        <taxon>Eukaryota</taxon>
        <taxon>Fungi</taxon>
        <taxon>Fungi incertae sedis</taxon>
        <taxon>Zoopagomycota</taxon>
        <taxon>Kickxellomycotina</taxon>
        <taxon>Kickxellomycetes</taxon>
        <taxon>Kickxellales</taxon>
        <taxon>Kickxellaceae</taxon>
        <taxon>Spiromyces</taxon>
    </lineage>
</organism>
<accession>A0ACC1HT52</accession>
<dbReference type="EMBL" id="JAMZIH010001076">
    <property type="protein sequence ID" value="KAJ1678535.1"/>
    <property type="molecule type" value="Genomic_DNA"/>
</dbReference>
<reference evidence="1" key="1">
    <citation type="submission" date="2022-06" db="EMBL/GenBank/DDBJ databases">
        <title>Phylogenomic reconstructions and comparative analyses of Kickxellomycotina fungi.</title>
        <authorList>
            <person name="Reynolds N.K."/>
            <person name="Stajich J.E."/>
            <person name="Barry K."/>
            <person name="Grigoriev I.V."/>
            <person name="Crous P."/>
            <person name="Smith M.E."/>
        </authorList>
    </citation>
    <scope>NUCLEOTIDE SEQUENCE</scope>
    <source>
        <strain evidence="1">RSA 2271</strain>
    </source>
</reference>
<protein>
    <submittedName>
        <fullName evidence="1">54S ribosomal protein L4 mitochondrial</fullName>
    </submittedName>
</protein>
<keyword evidence="2" id="KW-1185">Reference proteome</keyword>
<name>A0ACC1HT52_9FUNG</name>
<keyword evidence="1" id="KW-0687">Ribonucleoprotein</keyword>
<keyword evidence="1" id="KW-0689">Ribosomal protein</keyword>
<gene>
    <name evidence="1" type="primary">MRPL4</name>
    <name evidence="1" type="ORF">EV182_003859</name>
</gene>
<proteinExistence type="predicted"/>
<evidence type="ECO:0000313" key="2">
    <source>
        <dbReference type="Proteomes" id="UP001145114"/>
    </source>
</evidence>
<sequence>MLGRFRTVFANTQRAFAARSNGGFKPRGFEEFFENGQALPKEQPQTELRNKSWEDLHKLWYILIKERNMLASQKEEAKRAGITYQFFSNTARIIKCKKSMARIKTVLNERRLAYEQVQRERKNNAQKDPSS</sequence>
<evidence type="ECO:0000313" key="1">
    <source>
        <dbReference type="EMBL" id="KAJ1678535.1"/>
    </source>
</evidence>
<comment type="caution">
    <text evidence="1">The sequence shown here is derived from an EMBL/GenBank/DDBJ whole genome shotgun (WGS) entry which is preliminary data.</text>
</comment>
<dbReference type="Proteomes" id="UP001145114">
    <property type="component" value="Unassembled WGS sequence"/>
</dbReference>